<sequence>MYQLRLPLDYPRLLTQTPNYKQETFDIPNLQNQKSGKSLEFFLLAAWGCLIYRYHQDETLISVGLDFGKLQDTNQSSFDLFPLTLQISSSTNFAELLDNIEKQITDNKDVKQEKKQSNIAFIDLGLGNLNSLQDQFNFDLILLTNLSRNLQADTCQCQLIYNANLFSLQTIKRIIDHFKILINSIKNSPQKPIQQLSLLTPSEKYKILYEWNQTQTNYNQDKCIHQLFEEQVERTPDAVAVVYEEEQLTYQELNQKANQLANYLQTLGVSNGKFIGLFLEPSLNRIIGLLGILKAGGIYLPLDPTYPQERLNFMIEDSKISILLTQKYLNPKLSIKSSKTINLDTDWDKIEQEFCHEVENQTTVENLAYVIYTSGSTGMPKGVLIDHKALSYHCQNMIVYYKLNNSDRVLQFASFSFDVSLEQILPTLAVGATLILVNTKDLIPSDLNKIIIDFNVSVVDLPPGYLTQWLHCLEQNRISTAINKLRLVISGGETLSLNTIEKWYQSPLKDISLINAYGPTEATITAITFLVPKDKKLIELYRTIPIGRPLPNRKTYILDTQKNPVPIGVVGELYIGGEGLACGYLNQFELTQEKFINNPFEIGQLYKTGDLARYLTDGNIEFLGRIDNQVKLRGFRIELGEIETILTKYSYVREAKIMIREDNYSNQRLVAYIILNPCQTSSLKISQQIKEYLQEKLPNYMIPSVFIILETFPLTPNGKIDYHSFPEPDFSTLKKNYIAPRTTEQKILANLWSQVLKIENIGINDNFFELGGHSLLATQLVSLVKETLNIEISMSLLFEYPTISQLSKYLNILQKNNNILQLPSITPRQKQDNIPLSFSQQRLWFLHQLNPNNSAYTLSSAFQIKGKLNISALEKSFSEIIKRHEILRTNLVDIGGKSFQYIHQNVNFQLPIIDLEDLPTKQREIEAKIKVNQLINIPFDLAEDCLFRVQLLRLDEKNYILSLNIHHIIFDGWSFSILFRELQNLYGDYCQNSVSSLPTLPIQYADFSYWQKEYLSGDRLDSQLNYWKQKLSGTLPQLELPIDYPRPKIKTYRGSVKTFCFSSELTTKITFFSQREGVSLFMTLLTAYKVLLYRYSRQEDIIVGTPIAGRNHRKIEPLMGFFVNTLALRTDLSDNPSFQELLKRVKTVCLEAYDHQDIPFEQLVEVLQPERDLSHTPI</sequence>
<dbReference type="PROSITE" id="PS00455">
    <property type="entry name" value="AMP_BINDING"/>
    <property type="match status" value="1"/>
</dbReference>
<dbReference type="Gene3D" id="1.10.1200.10">
    <property type="entry name" value="ACP-like"/>
    <property type="match status" value="1"/>
</dbReference>
<keyword evidence="6" id="KW-1185">Reference proteome</keyword>
<dbReference type="Gene3D" id="2.30.38.10">
    <property type="entry name" value="Luciferase, Domain 3"/>
    <property type="match status" value="1"/>
</dbReference>
<dbReference type="Gene3D" id="3.40.50.980">
    <property type="match status" value="2"/>
</dbReference>
<feature type="non-terminal residue" evidence="5">
    <location>
        <position position="1178"/>
    </location>
</feature>
<dbReference type="InterPro" id="IPR025110">
    <property type="entry name" value="AMP-bd_C"/>
</dbReference>
<dbReference type="GO" id="GO:0031177">
    <property type="term" value="F:phosphopantetheine binding"/>
    <property type="evidence" value="ECO:0007669"/>
    <property type="project" value="InterPro"/>
</dbReference>
<dbReference type="InterPro" id="IPR023213">
    <property type="entry name" value="CAT-like_dom_sf"/>
</dbReference>
<dbReference type="NCBIfam" id="TIGR01733">
    <property type="entry name" value="AA-adenyl-dom"/>
    <property type="match status" value="1"/>
</dbReference>
<evidence type="ECO:0000259" key="4">
    <source>
        <dbReference type="PROSITE" id="PS50075"/>
    </source>
</evidence>
<reference evidence="5 6" key="1">
    <citation type="submission" date="2007-03" db="EMBL/GenBank/DDBJ databases">
        <authorList>
            <person name="Stal L."/>
            <person name="Ferriera S."/>
            <person name="Johnson J."/>
            <person name="Kravitz S."/>
            <person name="Beeson K."/>
            <person name="Sutton G."/>
            <person name="Rogers Y.-H."/>
            <person name="Friedman R."/>
            <person name="Frazier M."/>
            <person name="Venter J.C."/>
        </authorList>
    </citation>
    <scope>NUCLEOTIDE SEQUENCE [LARGE SCALE GENOMIC DNA]</scope>
    <source>
        <strain evidence="5 6">CCY0110</strain>
    </source>
</reference>
<accession>A3IZB3</accession>
<dbReference type="FunFam" id="3.40.50.980:FF:000001">
    <property type="entry name" value="Non-ribosomal peptide synthetase"/>
    <property type="match status" value="1"/>
</dbReference>
<dbReference type="RefSeq" id="WP_008278731.1">
    <property type="nucleotide sequence ID" value="NZ_AAXW01000099.1"/>
</dbReference>
<evidence type="ECO:0000256" key="2">
    <source>
        <dbReference type="ARBA" id="ARBA00022450"/>
    </source>
</evidence>
<dbReference type="GO" id="GO:0003824">
    <property type="term" value="F:catalytic activity"/>
    <property type="evidence" value="ECO:0007669"/>
    <property type="project" value="InterPro"/>
</dbReference>
<proteinExistence type="predicted"/>
<evidence type="ECO:0000313" key="6">
    <source>
        <dbReference type="Proteomes" id="UP000003781"/>
    </source>
</evidence>
<dbReference type="PANTHER" id="PTHR45527:SF1">
    <property type="entry name" value="FATTY ACID SYNTHASE"/>
    <property type="match status" value="1"/>
</dbReference>
<dbReference type="eggNOG" id="COG1020">
    <property type="taxonomic scope" value="Bacteria"/>
</dbReference>
<dbReference type="FunFam" id="2.30.38.10:FF:000001">
    <property type="entry name" value="Non-ribosomal peptide synthetase PvdI"/>
    <property type="match status" value="1"/>
</dbReference>
<dbReference type="InterPro" id="IPR000873">
    <property type="entry name" value="AMP-dep_synth/lig_dom"/>
</dbReference>
<dbReference type="Gene3D" id="3.30.559.30">
    <property type="entry name" value="Nonribosomal peptide synthetase, condensation domain"/>
    <property type="match status" value="2"/>
</dbReference>
<dbReference type="Pfam" id="PF00668">
    <property type="entry name" value="Condensation"/>
    <property type="match status" value="1"/>
</dbReference>
<dbReference type="InterPro" id="IPR045851">
    <property type="entry name" value="AMP-bd_C_sf"/>
</dbReference>
<dbReference type="Gene3D" id="3.30.300.30">
    <property type="match status" value="1"/>
</dbReference>
<dbReference type="PROSITE" id="PS50075">
    <property type="entry name" value="CARRIER"/>
    <property type="match status" value="1"/>
</dbReference>
<keyword evidence="3" id="KW-0597">Phosphoprotein</keyword>
<feature type="domain" description="Carrier" evidence="4">
    <location>
        <begin position="739"/>
        <end position="814"/>
    </location>
</feature>
<dbReference type="EMBL" id="AAXW01000099">
    <property type="protein sequence ID" value="EAZ88188.1"/>
    <property type="molecule type" value="Genomic_DNA"/>
</dbReference>
<dbReference type="FunFam" id="1.10.1200.10:FF:000005">
    <property type="entry name" value="Nonribosomal peptide synthetase 1"/>
    <property type="match status" value="1"/>
</dbReference>
<dbReference type="InterPro" id="IPR006162">
    <property type="entry name" value="Ppantetheine_attach_site"/>
</dbReference>
<dbReference type="FunFam" id="3.30.559.10:FF:000012">
    <property type="entry name" value="Non-ribosomal peptide synthetase"/>
    <property type="match status" value="1"/>
</dbReference>
<dbReference type="SUPFAM" id="SSF47336">
    <property type="entry name" value="ACP-like"/>
    <property type="match status" value="1"/>
</dbReference>
<dbReference type="Pfam" id="PF00501">
    <property type="entry name" value="AMP-binding"/>
    <property type="match status" value="1"/>
</dbReference>
<dbReference type="PROSITE" id="PS00012">
    <property type="entry name" value="PHOSPHOPANTETHEINE"/>
    <property type="match status" value="1"/>
</dbReference>
<comment type="cofactor">
    <cofactor evidence="1">
        <name>pantetheine 4'-phosphate</name>
        <dbReference type="ChEBI" id="CHEBI:47942"/>
    </cofactor>
</comment>
<dbReference type="GO" id="GO:0044550">
    <property type="term" value="P:secondary metabolite biosynthetic process"/>
    <property type="evidence" value="ECO:0007669"/>
    <property type="project" value="TreeGrafter"/>
</dbReference>
<dbReference type="Proteomes" id="UP000003781">
    <property type="component" value="Unassembled WGS sequence"/>
</dbReference>
<protein>
    <submittedName>
        <fullName evidence="5">Amino acid adenylation</fullName>
    </submittedName>
</protein>
<dbReference type="Pfam" id="PF13193">
    <property type="entry name" value="AMP-binding_C"/>
    <property type="match status" value="1"/>
</dbReference>
<name>A3IZB3_9CHRO</name>
<dbReference type="SUPFAM" id="SSF52777">
    <property type="entry name" value="CoA-dependent acyltransferases"/>
    <property type="match status" value="3"/>
</dbReference>
<dbReference type="InterPro" id="IPR020806">
    <property type="entry name" value="PKS_PP-bd"/>
</dbReference>
<dbReference type="CDD" id="cd05930">
    <property type="entry name" value="A_NRPS"/>
    <property type="match status" value="1"/>
</dbReference>
<evidence type="ECO:0000256" key="1">
    <source>
        <dbReference type="ARBA" id="ARBA00001957"/>
    </source>
</evidence>
<dbReference type="GO" id="GO:0008610">
    <property type="term" value="P:lipid biosynthetic process"/>
    <property type="evidence" value="ECO:0007669"/>
    <property type="project" value="UniProtKB-ARBA"/>
</dbReference>
<keyword evidence="2" id="KW-0596">Phosphopantetheine</keyword>
<dbReference type="InterPro" id="IPR001242">
    <property type="entry name" value="Condensation_dom"/>
</dbReference>
<organism evidence="5 6">
    <name type="scientific">Crocosphaera chwakensis CCY0110</name>
    <dbReference type="NCBI Taxonomy" id="391612"/>
    <lineage>
        <taxon>Bacteria</taxon>
        <taxon>Bacillati</taxon>
        <taxon>Cyanobacteriota</taxon>
        <taxon>Cyanophyceae</taxon>
        <taxon>Oscillatoriophycideae</taxon>
        <taxon>Chroococcales</taxon>
        <taxon>Aphanothecaceae</taxon>
        <taxon>Crocosphaera</taxon>
        <taxon>Crocosphaera chwakensis</taxon>
    </lineage>
</organism>
<dbReference type="PANTHER" id="PTHR45527">
    <property type="entry name" value="NONRIBOSOMAL PEPTIDE SYNTHETASE"/>
    <property type="match status" value="1"/>
</dbReference>
<dbReference type="Gene3D" id="3.30.559.10">
    <property type="entry name" value="Chloramphenicol acetyltransferase-like domain"/>
    <property type="match status" value="1"/>
</dbReference>
<dbReference type="InterPro" id="IPR010071">
    <property type="entry name" value="AA_adenyl_dom"/>
</dbReference>
<dbReference type="CDD" id="cd19531">
    <property type="entry name" value="LCL_NRPS-like"/>
    <property type="match status" value="1"/>
</dbReference>
<dbReference type="SUPFAM" id="SSF56801">
    <property type="entry name" value="Acetyl-CoA synthetase-like"/>
    <property type="match status" value="1"/>
</dbReference>
<dbReference type="Pfam" id="PF00550">
    <property type="entry name" value="PP-binding"/>
    <property type="match status" value="1"/>
</dbReference>
<evidence type="ECO:0000256" key="3">
    <source>
        <dbReference type="ARBA" id="ARBA00022553"/>
    </source>
</evidence>
<dbReference type="AlphaFoldDB" id="A3IZB3"/>
<gene>
    <name evidence="5" type="ORF">CY0110_30031</name>
</gene>
<dbReference type="InterPro" id="IPR009081">
    <property type="entry name" value="PP-bd_ACP"/>
</dbReference>
<dbReference type="GO" id="GO:0043041">
    <property type="term" value="P:amino acid activation for nonribosomal peptide biosynthetic process"/>
    <property type="evidence" value="ECO:0007669"/>
    <property type="project" value="TreeGrafter"/>
</dbReference>
<dbReference type="GO" id="GO:0005829">
    <property type="term" value="C:cytosol"/>
    <property type="evidence" value="ECO:0007669"/>
    <property type="project" value="TreeGrafter"/>
</dbReference>
<evidence type="ECO:0000313" key="5">
    <source>
        <dbReference type="EMBL" id="EAZ88188.1"/>
    </source>
</evidence>
<dbReference type="SMART" id="SM00823">
    <property type="entry name" value="PKS_PP"/>
    <property type="match status" value="1"/>
</dbReference>
<dbReference type="FunFam" id="3.40.50.12780:FF:000012">
    <property type="entry name" value="Non-ribosomal peptide synthetase"/>
    <property type="match status" value="1"/>
</dbReference>
<dbReference type="InterPro" id="IPR036736">
    <property type="entry name" value="ACP-like_sf"/>
</dbReference>
<comment type="caution">
    <text evidence="5">The sequence shown here is derived from an EMBL/GenBank/DDBJ whole genome shotgun (WGS) entry which is preliminary data.</text>
</comment>
<dbReference type="InterPro" id="IPR020845">
    <property type="entry name" value="AMP-binding_CS"/>
</dbReference>